<dbReference type="PANTHER" id="PTHR10458">
    <property type="entry name" value="PEPTIDE DEFORMYLASE"/>
    <property type="match status" value="1"/>
</dbReference>
<evidence type="ECO:0000313" key="2">
    <source>
        <dbReference type="EMBL" id="GAI72077.1"/>
    </source>
</evidence>
<reference evidence="2" key="1">
    <citation type="journal article" date="2014" name="Front. Microbiol.">
        <title>High frequency of phylogenetically diverse reductive dehalogenase-homologous genes in deep subseafloor sedimentary metagenomes.</title>
        <authorList>
            <person name="Kawai M."/>
            <person name="Futagami T."/>
            <person name="Toyoda A."/>
            <person name="Takaki Y."/>
            <person name="Nishi S."/>
            <person name="Hori S."/>
            <person name="Arai W."/>
            <person name="Tsubouchi T."/>
            <person name="Morono Y."/>
            <person name="Uchiyama I."/>
            <person name="Ito T."/>
            <person name="Fujiyama A."/>
            <person name="Inagaki F."/>
            <person name="Takami H."/>
        </authorList>
    </citation>
    <scope>NUCLEOTIDE SEQUENCE</scope>
    <source>
        <strain evidence="2">Expedition CK06-06</strain>
    </source>
</reference>
<dbReference type="InterPro" id="IPR036821">
    <property type="entry name" value="Peptide_deformylase_sf"/>
</dbReference>
<dbReference type="Gene3D" id="3.90.45.10">
    <property type="entry name" value="Peptide deformylase"/>
    <property type="match status" value="1"/>
</dbReference>
<evidence type="ECO:0008006" key="3">
    <source>
        <dbReference type="Google" id="ProtNLM"/>
    </source>
</evidence>
<gene>
    <name evidence="2" type="ORF">S12H4_03737</name>
</gene>
<sequence>MRELIKLPNELLRQKSEPVETIDRGIKELALEMVDFLRLHRGDATRPVGLSAVQLGELVRVIAFRGNPQSQEELRVQVLINPEAVYLKGHQIVHESCLSIPGRTFTLRRAKLVKIKGLTLAGEMRSFRGRDILAQVFQHEIDHLDGVLIDKLRKQQIERVNHGND</sequence>
<accession>X1QU44</accession>
<organism evidence="2">
    <name type="scientific">marine sediment metagenome</name>
    <dbReference type="NCBI Taxonomy" id="412755"/>
    <lineage>
        <taxon>unclassified sequences</taxon>
        <taxon>metagenomes</taxon>
        <taxon>ecological metagenomes</taxon>
    </lineage>
</organism>
<dbReference type="SUPFAM" id="SSF56420">
    <property type="entry name" value="Peptide deformylase"/>
    <property type="match status" value="1"/>
</dbReference>
<dbReference type="PRINTS" id="PR01576">
    <property type="entry name" value="PDEFORMYLASE"/>
</dbReference>
<feature type="non-terminal residue" evidence="2">
    <location>
        <position position="165"/>
    </location>
</feature>
<dbReference type="PANTHER" id="PTHR10458:SF22">
    <property type="entry name" value="PEPTIDE DEFORMYLASE"/>
    <property type="match status" value="1"/>
</dbReference>
<name>X1QU44_9ZZZZ</name>
<dbReference type="PIRSF" id="PIRSF004749">
    <property type="entry name" value="Pep_def"/>
    <property type="match status" value="1"/>
</dbReference>
<dbReference type="CDD" id="cd00487">
    <property type="entry name" value="Pep_deformylase"/>
    <property type="match status" value="1"/>
</dbReference>
<protein>
    <recommendedName>
        <fullName evidence="3">Peptide deformylase</fullName>
    </recommendedName>
</protein>
<proteinExistence type="inferred from homology"/>
<evidence type="ECO:0000256" key="1">
    <source>
        <dbReference type="ARBA" id="ARBA00010759"/>
    </source>
</evidence>
<dbReference type="InterPro" id="IPR023635">
    <property type="entry name" value="Peptide_deformylase"/>
</dbReference>
<comment type="caution">
    <text evidence="2">The sequence shown here is derived from an EMBL/GenBank/DDBJ whole genome shotgun (WGS) entry which is preliminary data.</text>
</comment>
<dbReference type="GO" id="GO:0042586">
    <property type="term" value="F:peptide deformylase activity"/>
    <property type="evidence" value="ECO:0007669"/>
    <property type="project" value="InterPro"/>
</dbReference>
<dbReference type="EMBL" id="BARW01001082">
    <property type="protein sequence ID" value="GAI72077.1"/>
    <property type="molecule type" value="Genomic_DNA"/>
</dbReference>
<dbReference type="AlphaFoldDB" id="X1QU44"/>
<dbReference type="HAMAP" id="MF_00163">
    <property type="entry name" value="Pep_deformylase"/>
    <property type="match status" value="1"/>
</dbReference>
<comment type="similarity">
    <text evidence="1">Belongs to the polypeptide deformylase family.</text>
</comment>
<dbReference type="Pfam" id="PF01327">
    <property type="entry name" value="Pep_deformylase"/>
    <property type="match status" value="1"/>
</dbReference>